<evidence type="ECO:0000256" key="5">
    <source>
        <dbReference type="ARBA" id="ARBA00049117"/>
    </source>
</evidence>
<keyword evidence="1" id="KW-0547">Nucleotide-binding</keyword>
<organism evidence="8 9">
    <name type="scientific">Vitrella brassicaformis (strain CCMP3155)</name>
    <dbReference type="NCBI Taxonomy" id="1169540"/>
    <lineage>
        <taxon>Eukaryota</taxon>
        <taxon>Sar</taxon>
        <taxon>Alveolata</taxon>
        <taxon>Colpodellida</taxon>
        <taxon>Vitrellaceae</taxon>
        <taxon>Vitrella</taxon>
    </lineage>
</organism>
<accession>A0A0G4EB81</accession>
<evidence type="ECO:0000313" key="8">
    <source>
        <dbReference type="EMBL" id="CEL92957.1"/>
    </source>
</evidence>
<feature type="domain" description="CobW C-terminal" evidence="7">
    <location>
        <begin position="416"/>
        <end position="533"/>
    </location>
</feature>
<keyword evidence="3" id="KW-0143">Chaperone</keyword>
<dbReference type="SUPFAM" id="SSF90002">
    <property type="entry name" value="Hypothetical protein YjiA, C-terminal domain"/>
    <property type="match status" value="1"/>
</dbReference>
<dbReference type="PANTHER" id="PTHR13748">
    <property type="entry name" value="COBW-RELATED"/>
    <property type="match status" value="1"/>
</dbReference>
<dbReference type="PANTHER" id="PTHR13748:SF62">
    <property type="entry name" value="COBW DOMAIN-CONTAINING PROTEIN"/>
    <property type="match status" value="1"/>
</dbReference>
<dbReference type="InterPro" id="IPR027417">
    <property type="entry name" value="P-loop_NTPase"/>
</dbReference>
<dbReference type="STRING" id="1169540.A0A0G4EB81"/>
<dbReference type="Proteomes" id="UP000041254">
    <property type="component" value="Unassembled WGS sequence"/>
</dbReference>
<dbReference type="GO" id="GO:0016787">
    <property type="term" value="F:hydrolase activity"/>
    <property type="evidence" value="ECO:0007669"/>
    <property type="project" value="UniProtKB-KW"/>
</dbReference>
<evidence type="ECO:0000256" key="1">
    <source>
        <dbReference type="ARBA" id="ARBA00022741"/>
    </source>
</evidence>
<dbReference type="InterPro" id="IPR011629">
    <property type="entry name" value="CobW-like_C"/>
</dbReference>
<dbReference type="AlphaFoldDB" id="A0A0G4EB81"/>
<dbReference type="Gene3D" id="3.40.50.300">
    <property type="entry name" value="P-loop containing nucleotide triphosphate hydrolases"/>
    <property type="match status" value="1"/>
</dbReference>
<dbReference type="InterPro" id="IPR003495">
    <property type="entry name" value="CobW/HypB/UreG_nucleotide-bd"/>
</dbReference>
<feature type="region of interest" description="Disordered" evidence="6">
    <location>
        <begin position="214"/>
        <end position="233"/>
    </location>
</feature>
<evidence type="ECO:0000256" key="4">
    <source>
        <dbReference type="ARBA" id="ARBA00034320"/>
    </source>
</evidence>
<comment type="similarity">
    <text evidence="4">Belongs to the SIMIBI class G3E GTPase family. ZNG1 subfamily.</text>
</comment>
<dbReference type="VEuPathDB" id="CryptoDB:Vbra_11180"/>
<dbReference type="GO" id="GO:0005737">
    <property type="term" value="C:cytoplasm"/>
    <property type="evidence" value="ECO:0007669"/>
    <property type="project" value="TreeGrafter"/>
</dbReference>
<dbReference type="CDD" id="cd03112">
    <property type="entry name" value="CobW-like"/>
    <property type="match status" value="1"/>
</dbReference>
<reference evidence="8 9" key="1">
    <citation type="submission" date="2014-11" db="EMBL/GenBank/DDBJ databases">
        <authorList>
            <person name="Zhu J."/>
            <person name="Qi W."/>
            <person name="Song R."/>
        </authorList>
    </citation>
    <scope>NUCLEOTIDE SEQUENCE [LARGE SCALE GENOMIC DNA]</scope>
</reference>
<evidence type="ECO:0000313" key="9">
    <source>
        <dbReference type="Proteomes" id="UP000041254"/>
    </source>
</evidence>
<name>A0A0G4EB81_VITBC</name>
<gene>
    <name evidence="8" type="ORF">Vbra_11180</name>
</gene>
<dbReference type="OrthoDB" id="258627at2759"/>
<evidence type="ECO:0000259" key="7">
    <source>
        <dbReference type="SMART" id="SM00833"/>
    </source>
</evidence>
<protein>
    <recommendedName>
        <fullName evidence="7">CobW C-terminal domain-containing protein</fullName>
    </recommendedName>
</protein>
<dbReference type="OMA" id="SWERHIV"/>
<sequence length="542" mass="58991">MGGSGGSWRLLLRKAGEAESEFEGLQFIDAAIEQIINKTTQKTKFTGRNKASQPAHDAVSIAQLAAECSSAVGDDGGDGELLTVADLLNRRCDMLLSMDARQSARESCSVAISFVEGVRKGREGGAQDRKNDELDRLLERLQKQLVSIDVATNGDGKGQHTVPVTIITGYLGSGKTTLVNHILRSSAHGQRYAVVENEFGEVGVDEALLFHREGPSECTDDSHDHHEGEPDAGRGVTADEVVQLENGCLCCSLRDDLVVALHRLCAAAAERHQPLDHILIETTGLADPSPVAQTFIADPTLAKQMHLQGVLTVVDCRTIRRRLAGGANEALQQLLFANTIILNKTDLVSESVLATEIESRVRELNRHAVIVRAQHAAVDIANVLGCRRFSFDQATQLDPTLLSEPVDLLPRHDPSVSSVVIQEDGVVDLARARAWLTDVVRPSPTSMWVNSTIYRVKGFIYTPHTGAASMSWERHIVHGVDDMLTITPQQPEGLGQADADTSSERAPTNRLVFIGRHMGAHKLRLQRGMTRCLVDDSGWTFI</sequence>
<dbReference type="SMART" id="SM00833">
    <property type="entry name" value="CobW_C"/>
    <property type="match status" value="1"/>
</dbReference>
<dbReference type="PhylomeDB" id="A0A0G4EB81"/>
<proteinExistence type="inferred from homology"/>
<dbReference type="Pfam" id="PF02492">
    <property type="entry name" value="cobW"/>
    <property type="match status" value="1"/>
</dbReference>
<dbReference type="SUPFAM" id="SSF52540">
    <property type="entry name" value="P-loop containing nucleoside triphosphate hydrolases"/>
    <property type="match status" value="1"/>
</dbReference>
<evidence type="ECO:0000256" key="6">
    <source>
        <dbReference type="SAM" id="MobiDB-lite"/>
    </source>
</evidence>
<keyword evidence="2" id="KW-0378">Hydrolase</keyword>
<evidence type="ECO:0000256" key="2">
    <source>
        <dbReference type="ARBA" id="ARBA00022801"/>
    </source>
</evidence>
<dbReference type="GO" id="GO:0000166">
    <property type="term" value="F:nucleotide binding"/>
    <property type="evidence" value="ECO:0007669"/>
    <property type="project" value="UniProtKB-KW"/>
</dbReference>
<evidence type="ECO:0000256" key="3">
    <source>
        <dbReference type="ARBA" id="ARBA00023186"/>
    </source>
</evidence>
<dbReference type="Gene3D" id="3.30.1220.10">
    <property type="entry name" value="CobW-like, C-terminal domain"/>
    <property type="match status" value="1"/>
</dbReference>
<keyword evidence="9" id="KW-1185">Reference proteome</keyword>
<dbReference type="InterPro" id="IPR036627">
    <property type="entry name" value="CobW-likC_sf"/>
</dbReference>
<dbReference type="Pfam" id="PF07683">
    <property type="entry name" value="CobW_C"/>
    <property type="match status" value="1"/>
</dbReference>
<feature type="compositionally biased region" description="Basic and acidic residues" evidence="6">
    <location>
        <begin position="214"/>
        <end position="232"/>
    </location>
</feature>
<comment type="catalytic activity">
    <reaction evidence="5">
        <text>GTP + H2O = GDP + phosphate + H(+)</text>
        <dbReference type="Rhea" id="RHEA:19669"/>
        <dbReference type="ChEBI" id="CHEBI:15377"/>
        <dbReference type="ChEBI" id="CHEBI:15378"/>
        <dbReference type="ChEBI" id="CHEBI:37565"/>
        <dbReference type="ChEBI" id="CHEBI:43474"/>
        <dbReference type="ChEBI" id="CHEBI:58189"/>
    </reaction>
    <physiologicalReaction direction="left-to-right" evidence="5">
        <dbReference type="Rhea" id="RHEA:19670"/>
    </physiologicalReaction>
</comment>
<dbReference type="InParanoid" id="A0A0G4EB81"/>
<dbReference type="EMBL" id="CDMY01000123">
    <property type="protein sequence ID" value="CEL92957.1"/>
    <property type="molecule type" value="Genomic_DNA"/>
</dbReference>
<dbReference type="InterPro" id="IPR051316">
    <property type="entry name" value="Zinc-reg_GTPase_activator"/>
</dbReference>